<evidence type="ECO:0000313" key="1">
    <source>
        <dbReference type="EMBL" id="MUG67292.1"/>
    </source>
</evidence>
<evidence type="ECO:0000313" key="2">
    <source>
        <dbReference type="Proteomes" id="UP000435177"/>
    </source>
</evidence>
<dbReference type="Proteomes" id="UP000435177">
    <property type="component" value="Unassembled WGS sequence"/>
</dbReference>
<protein>
    <submittedName>
        <fullName evidence="1">Uncharacterized protein</fullName>
    </submittedName>
</protein>
<organism evidence="1 2">
    <name type="scientific">Paenibacillus campinasensis</name>
    <dbReference type="NCBI Taxonomy" id="66347"/>
    <lineage>
        <taxon>Bacteria</taxon>
        <taxon>Bacillati</taxon>
        <taxon>Bacillota</taxon>
        <taxon>Bacilli</taxon>
        <taxon>Bacillales</taxon>
        <taxon>Paenibacillaceae</taxon>
        <taxon>Paenibacillus</taxon>
    </lineage>
</organism>
<dbReference type="RefSeq" id="WP_155618366.1">
    <property type="nucleotide sequence ID" value="NZ_WOAA01000012.1"/>
</dbReference>
<keyword evidence="2" id="KW-1185">Reference proteome</keyword>
<dbReference type="EMBL" id="WOAA01000012">
    <property type="protein sequence ID" value="MUG67292.1"/>
    <property type="molecule type" value="Genomic_DNA"/>
</dbReference>
<name>A0ABW9T2I2_9BACL</name>
<gene>
    <name evidence="1" type="ORF">GNP94_14985</name>
</gene>
<accession>A0ABW9T2I2</accession>
<comment type="caution">
    <text evidence="1">The sequence shown here is derived from an EMBL/GenBank/DDBJ whole genome shotgun (WGS) entry which is preliminary data.</text>
</comment>
<sequence length="89" mass="10496">MNRKHLLAEYEKLVQLADKLSRQLATCREIIEVMITGIYHGRVEWHQKTISEVISAILDIQYALEWELRMIEAHKAFLARLIDRNNGIH</sequence>
<proteinExistence type="predicted"/>
<reference evidence="1 2" key="1">
    <citation type="submission" date="2019-11" db="EMBL/GenBank/DDBJ databases">
        <title>Draft genome sequences of five Paenibacillus species of dairy origin.</title>
        <authorList>
            <person name="Olajide A.M."/>
            <person name="Chen S."/>
            <person name="Lapointe G."/>
        </authorList>
    </citation>
    <scope>NUCLEOTIDE SEQUENCE [LARGE SCALE GENOMIC DNA]</scope>
    <source>
        <strain evidence="1 2">3CS1</strain>
    </source>
</reference>